<accession>A0A485KZ74</accession>
<keyword evidence="1" id="KW-0812">Transmembrane</keyword>
<evidence type="ECO:0000256" key="1">
    <source>
        <dbReference type="SAM" id="Phobius"/>
    </source>
</evidence>
<name>A0A485KZ74_9STRA</name>
<dbReference type="Gene3D" id="3.40.50.150">
    <property type="entry name" value="Vaccinia Virus protein VP39"/>
    <property type="match status" value="1"/>
</dbReference>
<dbReference type="OrthoDB" id="62919at2759"/>
<reference evidence="3 4" key="1">
    <citation type="submission" date="2019-03" db="EMBL/GenBank/DDBJ databases">
        <authorList>
            <person name="Gaulin E."/>
            <person name="Dumas B."/>
        </authorList>
    </citation>
    <scope>NUCLEOTIDE SEQUENCE [LARGE SCALE GENOMIC DNA]</scope>
    <source>
        <strain evidence="3">CBS 568.67</strain>
    </source>
</reference>
<dbReference type="EMBL" id="CAADRA010005506">
    <property type="protein sequence ID" value="VFT90679.1"/>
    <property type="molecule type" value="Genomic_DNA"/>
</dbReference>
<proteinExistence type="predicted"/>
<dbReference type="EMBL" id="VJMH01005485">
    <property type="protein sequence ID" value="KAF0695337.1"/>
    <property type="molecule type" value="Genomic_DNA"/>
</dbReference>
<evidence type="ECO:0000313" key="4">
    <source>
        <dbReference type="Proteomes" id="UP000332933"/>
    </source>
</evidence>
<organism evidence="3 4">
    <name type="scientific">Aphanomyces stellatus</name>
    <dbReference type="NCBI Taxonomy" id="120398"/>
    <lineage>
        <taxon>Eukaryota</taxon>
        <taxon>Sar</taxon>
        <taxon>Stramenopiles</taxon>
        <taxon>Oomycota</taxon>
        <taxon>Saprolegniomycetes</taxon>
        <taxon>Saprolegniales</taxon>
        <taxon>Verrucalvaceae</taxon>
        <taxon>Aphanomyces</taxon>
    </lineage>
</organism>
<protein>
    <submittedName>
        <fullName evidence="3">Aste57867_13848 protein</fullName>
    </submittedName>
</protein>
<dbReference type="Pfam" id="PF10294">
    <property type="entry name" value="Methyltransf_16"/>
    <property type="match status" value="1"/>
</dbReference>
<evidence type="ECO:0000313" key="2">
    <source>
        <dbReference type="EMBL" id="KAF0695337.1"/>
    </source>
</evidence>
<feature type="transmembrane region" description="Helical" evidence="1">
    <location>
        <begin position="311"/>
        <end position="334"/>
    </location>
</feature>
<keyword evidence="1" id="KW-1133">Transmembrane helix</keyword>
<dbReference type="PANTHER" id="PTHR14614:SF109">
    <property type="entry name" value="RIBOSOMAL LYSINE N-METHYLTRANSFERASE 5"/>
    <property type="match status" value="1"/>
</dbReference>
<dbReference type="Proteomes" id="UP000332933">
    <property type="component" value="Unassembled WGS sequence"/>
</dbReference>
<sequence length="395" mass="42360">MSSRVCALYRLRFRFSPPVHVPRSTNQVSLHVEVVDESGQSVSLAKALSSTMGCQEADRGGWVVQVHACDQSCTCPQDRPCRPSSITMTRMQSHATLSVVLPADTPDAFRFHACLQTRSTGAAPTYLTLGAFTQSGSPLSDANTIFVLPVWSDLISRIMPLSTSSSSDSISLRCFSAPSHPPLAIEERYGEAMASHAWDAGICLASYLLYQQASIFQTRPNMRVLEIAAGCGVLGLAVATMLPPSASIILTEKPATLPLLQRNVARHPSLASLVHVLPLEWAHHDNIVAVCAAIAPATLDVLLLADVLYHWAAHAALVSTVASLASPTTIIFLAHKHRSKVSTAALRRLVESNNPNCTTCIPAAACPWHAWTLVSIAVVGATEIFQLKQQAKTSS</sequence>
<reference evidence="2" key="2">
    <citation type="submission" date="2019-06" db="EMBL/GenBank/DDBJ databases">
        <title>Genomics analysis of Aphanomyces spp. identifies a new class of oomycete effector associated with host adaptation.</title>
        <authorList>
            <person name="Gaulin E."/>
        </authorList>
    </citation>
    <scope>NUCLEOTIDE SEQUENCE</scope>
    <source>
        <strain evidence="2">CBS 578.67</strain>
    </source>
</reference>
<feature type="transmembrane region" description="Helical" evidence="1">
    <location>
        <begin position="227"/>
        <end position="250"/>
    </location>
</feature>
<dbReference type="AlphaFoldDB" id="A0A485KZ74"/>
<keyword evidence="1" id="KW-0472">Membrane</keyword>
<dbReference type="InterPro" id="IPR019410">
    <property type="entry name" value="Methyltransf_16"/>
</dbReference>
<dbReference type="InterPro" id="IPR029063">
    <property type="entry name" value="SAM-dependent_MTases_sf"/>
</dbReference>
<evidence type="ECO:0000313" key="3">
    <source>
        <dbReference type="EMBL" id="VFT90679.1"/>
    </source>
</evidence>
<keyword evidence="4" id="KW-1185">Reference proteome</keyword>
<dbReference type="SUPFAM" id="SSF53335">
    <property type="entry name" value="S-adenosyl-L-methionine-dependent methyltransferases"/>
    <property type="match status" value="1"/>
</dbReference>
<dbReference type="PANTHER" id="PTHR14614">
    <property type="entry name" value="HEPATOCELLULAR CARCINOMA-ASSOCIATED ANTIGEN"/>
    <property type="match status" value="1"/>
</dbReference>
<gene>
    <name evidence="3" type="primary">Aste57867_13848</name>
    <name evidence="2" type="ORF">As57867_013797</name>
    <name evidence="3" type="ORF">ASTE57867_13848</name>
</gene>